<evidence type="ECO:0000313" key="3">
    <source>
        <dbReference type="Proteomes" id="UP000199315"/>
    </source>
</evidence>
<dbReference type="InterPro" id="IPR007712">
    <property type="entry name" value="RelE/ParE_toxin"/>
</dbReference>
<accession>A0A1D3TWG7</accession>
<keyword evidence="1" id="KW-1277">Toxin-antitoxin system</keyword>
<dbReference type="Pfam" id="PF05016">
    <property type="entry name" value="ParE_toxin"/>
    <property type="match status" value="1"/>
</dbReference>
<evidence type="ECO:0000256" key="1">
    <source>
        <dbReference type="ARBA" id="ARBA00022649"/>
    </source>
</evidence>
<dbReference type="RefSeq" id="WP_091235606.1">
    <property type="nucleotide sequence ID" value="NZ_FMKA01000022.1"/>
</dbReference>
<dbReference type="Gene3D" id="3.30.2310.20">
    <property type="entry name" value="RelE-like"/>
    <property type="match status" value="1"/>
</dbReference>
<dbReference type="OrthoDB" id="1954815at2"/>
<gene>
    <name evidence="2" type="ORF">SAMN05421730_102242</name>
</gene>
<proteinExistence type="predicted"/>
<dbReference type="InterPro" id="IPR035093">
    <property type="entry name" value="RelE/ParE_toxin_dom_sf"/>
</dbReference>
<keyword evidence="3" id="KW-1185">Reference proteome</keyword>
<dbReference type="Proteomes" id="UP000199315">
    <property type="component" value="Unassembled WGS sequence"/>
</dbReference>
<protein>
    <submittedName>
        <fullName evidence="2">Toxin ParE1/3/4</fullName>
    </submittedName>
</protein>
<sequence>MKYNIIRTDKADQQLRDILFYIADDSGDVEIALVYLNKIEAAINRLQEFPLSGSIPRYAILRKQSYRVLIVERHLIFYKIKEADKTVIIYAVVDGRQEYKNLI</sequence>
<dbReference type="AlphaFoldDB" id="A0A1D3TWG7"/>
<dbReference type="EMBL" id="FMKA01000022">
    <property type="protein sequence ID" value="SCP98566.1"/>
    <property type="molecule type" value="Genomic_DNA"/>
</dbReference>
<dbReference type="STRING" id="1619234.SAMN05421730_102242"/>
<evidence type="ECO:0000313" key="2">
    <source>
        <dbReference type="EMBL" id="SCP98566.1"/>
    </source>
</evidence>
<reference evidence="2 3" key="1">
    <citation type="submission" date="2016-09" db="EMBL/GenBank/DDBJ databases">
        <authorList>
            <person name="Capua I."/>
            <person name="De Benedictis P."/>
            <person name="Joannis T."/>
            <person name="Lombin L.H."/>
            <person name="Cattoli G."/>
        </authorList>
    </citation>
    <scope>NUCLEOTIDE SEQUENCE [LARGE SCALE GENOMIC DNA]</scope>
    <source>
        <strain evidence="2 3">GluBS11</strain>
    </source>
</reference>
<name>A0A1D3TWG7_9FIRM</name>
<organism evidence="2 3">
    <name type="scientific">Anaerobium acetethylicum</name>
    <dbReference type="NCBI Taxonomy" id="1619234"/>
    <lineage>
        <taxon>Bacteria</taxon>
        <taxon>Bacillati</taxon>
        <taxon>Bacillota</taxon>
        <taxon>Clostridia</taxon>
        <taxon>Lachnospirales</taxon>
        <taxon>Lachnospiraceae</taxon>
        <taxon>Anaerobium</taxon>
    </lineage>
</organism>